<dbReference type="STRING" id="630515.SAMN04489812_5525"/>
<accession>A0A1H1ZYU4</accession>
<keyword evidence="2" id="KW-1185">Reference proteome</keyword>
<gene>
    <name evidence="1" type="ORF">SAMN04489812_5525</name>
</gene>
<evidence type="ECO:0000313" key="2">
    <source>
        <dbReference type="Proteomes" id="UP000199103"/>
    </source>
</evidence>
<evidence type="ECO:0000313" key="1">
    <source>
        <dbReference type="EMBL" id="SDT38416.1"/>
    </source>
</evidence>
<organism evidence="1 2">
    <name type="scientific">Microlunatus soli</name>
    <dbReference type="NCBI Taxonomy" id="630515"/>
    <lineage>
        <taxon>Bacteria</taxon>
        <taxon>Bacillati</taxon>
        <taxon>Actinomycetota</taxon>
        <taxon>Actinomycetes</taxon>
        <taxon>Propionibacteriales</taxon>
        <taxon>Propionibacteriaceae</taxon>
        <taxon>Microlunatus</taxon>
    </lineage>
</organism>
<sequence>MTMTVRMALRDWDWLTPLLLGETDRRALDRHGVELDIHRVPALVDLSSGTDFEVAETSLSRYAQHIAAGATDVTALPHWMMQSFRHRCIIVSRQSSAHAVRDLRGGAIGLTGWQDSGNTWTRAVLAESGVGIDDARWVVGRLTAHHPVQDRLAGFGRPGHIEADPRERPLMEMLSAGELDAVLTPFMPTGFFASDSLWRPLLDDLAGAEAAYADRHNFVPGIHVLGFRSDFLRSHQEIAVEISAALVESRRIWTEKRRRYAETSMWIIDDLLRESRVLPAGWDQPGLDRQGEMVAAFSEQLERQRLLPAAPAVSDLFPIDIPAAYDARPTFAHR</sequence>
<dbReference type="SUPFAM" id="SSF53850">
    <property type="entry name" value="Periplasmic binding protein-like II"/>
    <property type="match status" value="1"/>
</dbReference>
<reference evidence="1 2" key="1">
    <citation type="submission" date="2016-10" db="EMBL/GenBank/DDBJ databases">
        <authorList>
            <person name="de Groot N.N."/>
        </authorList>
    </citation>
    <scope>NUCLEOTIDE SEQUENCE [LARGE SCALE GENOMIC DNA]</scope>
    <source>
        <strain evidence="1 2">DSM 21800</strain>
    </source>
</reference>
<dbReference type="AlphaFoldDB" id="A0A1H1ZYU4"/>
<dbReference type="RefSeq" id="WP_197679895.1">
    <property type="nucleotide sequence ID" value="NZ_LT629772.1"/>
</dbReference>
<dbReference type="Proteomes" id="UP000199103">
    <property type="component" value="Chromosome I"/>
</dbReference>
<proteinExistence type="predicted"/>
<dbReference type="EMBL" id="LT629772">
    <property type="protein sequence ID" value="SDT38416.1"/>
    <property type="molecule type" value="Genomic_DNA"/>
</dbReference>
<name>A0A1H1ZYU4_9ACTN</name>
<protein>
    <submittedName>
        <fullName evidence="1">4,5-dihydroxyphthalate decarboxylase</fullName>
    </submittedName>
</protein>